<protein>
    <submittedName>
        <fullName evidence="1">Uncharacterized protein</fullName>
    </submittedName>
</protein>
<accession>A0AAD8F7W9</accession>
<dbReference type="EMBL" id="JASAOG010000087">
    <property type="protein sequence ID" value="KAK0053299.1"/>
    <property type="molecule type" value="Genomic_DNA"/>
</dbReference>
<dbReference type="AlphaFoldDB" id="A0AAD8F7W9"/>
<evidence type="ECO:0000313" key="2">
    <source>
        <dbReference type="Proteomes" id="UP001233172"/>
    </source>
</evidence>
<organism evidence="1 2">
    <name type="scientific">Biomphalaria pfeifferi</name>
    <name type="common">Bloodfluke planorb</name>
    <name type="synonym">Freshwater snail</name>
    <dbReference type="NCBI Taxonomy" id="112525"/>
    <lineage>
        <taxon>Eukaryota</taxon>
        <taxon>Metazoa</taxon>
        <taxon>Spiralia</taxon>
        <taxon>Lophotrochozoa</taxon>
        <taxon>Mollusca</taxon>
        <taxon>Gastropoda</taxon>
        <taxon>Heterobranchia</taxon>
        <taxon>Euthyneura</taxon>
        <taxon>Panpulmonata</taxon>
        <taxon>Hygrophila</taxon>
        <taxon>Lymnaeoidea</taxon>
        <taxon>Planorbidae</taxon>
        <taxon>Biomphalaria</taxon>
    </lineage>
</organism>
<comment type="caution">
    <text evidence="1">The sequence shown here is derived from an EMBL/GenBank/DDBJ whole genome shotgun (WGS) entry which is preliminary data.</text>
</comment>
<proteinExistence type="predicted"/>
<evidence type="ECO:0000313" key="1">
    <source>
        <dbReference type="EMBL" id="KAK0053299.1"/>
    </source>
</evidence>
<sequence>MLHGSYRSGWTKPDQHISVLLGVLRCSTPRAVVITLPPFNAPKNTNVSCSISKATPHPAASLVIGARGPNDITARLSLVLLIPPTPITLSPKD</sequence>
<name>A0AAD8F7W9_BIOPF</name>
<dbReference type="Proteomes" id="UP001233172">
    <property type="component" value="Unassembled WGS sequence"/>
</dbReference>
<reference evidence="1" key="2">
    <citation type="submission" date="2023-04" db="EMBL/GenBank/DDBJ databases">
        <authorList>
            <person name="Bu L."/>
            <person name="Lu L."/>
            <person name="Laidemitt M.R."/>
            <person name="Zhang S.M."/>
            <person name="Mutuku M."/>
            <person name="Mkoji G."/>
            <person name="Steinauer M."/>
            <person name="Loker E.S."/>
        </authorList>
    </citation>
    <scope>NUCLEOTIDE SEQUENCE</scope>
    <source>
        <strain evidence="1">KasaAsao</strain>
        <tissue evidence="1">Whole Snail</tissue>
    </source>
</reference>
<gene>
    <name evidence="1" type="ORF">Bpfe_017230</name>
</gene>
<keyword evidence="2" id="KW-1185">Reference proteome</keyword>
<reference evidence="1" key="1">
    <citation type="journal article" date="2023" name="PLoS Negl. Trop. Dis.">
        <title>A genome sequence for Biomphalaria pfeifferi, the major vector snail for the human-infecting parasite Schistosoma mansoni.</title>
        <authorList>
            <person name="Bu L."/>
            <person name="Lu L."/>
            <person name="Laidemitt M.R."/>
            <person name="Zhang S.M."/>
            <person name="Mutuku M."/>
            <person name="Mkoji G."/>
            <person name="Steinauer M."/>
            <person name="Loker E.S."/>
        </authorList>
    </citation>
    <scope>NUCLEOTIDE SEQUENCE</scope>
    <source>
        <strain evidence="1">KasaAsao</strain>
    </source>
</reference>